<name>A0A547PMQ2_9RHOB</name>
<dbReference type="OrthoDB" id="9789398at2"/>
<feature type="domain" description="Ketoreductase" evidence="3">
    <location>
        <begin position="6"/>
        <end position="181"/>
    </location>
</feature>
<dbReference type="RefSeq" id="WP_142835867.1">
    <property type="nucleotide sequence ID" value="NZ_VFSV01000043.1"/>
</dbReference>
<evidence type="ECO:0000313" key="5">
    <source>
        <dbReference type="Proteomes" id="UP000318590"/>
    </source>
</evidence>
<reference evidence="4 5" key="1">
    <citation type="submission" date="2019-06" db="EMBL/GenBank/DDBJ databases">
        <title>Paenimaribius caenipelagi gen. nov., sp. nov., isolated from a tidal flat.</title>
        <authorList>
            <person name="Yoon J.-H."/>
        </authorList>
    </citation>
    <scope>NUCLEOTIDE SEQUENCE [LARGE SCALE GENOMIC DNA]</scope>
    <source>
        <strain evidence="4 5">JBTF-M29</strain>
    </source>
</reference>
<proteinExistence type="inferred from homology"/>
<dbReference type="InterPro" id="IPR036291">
    <property type="entry name" value="NAD(P)-bd_dom_sf"/>
</dbReference>
<gene>
    <name evidence="4" type="ORF">FEV53_16455</name>
</gene>
<evidence type="ECO:0000256" key="2">
    <source>
        <dbReference type="ARBA" id="ARBA00023002"/>
    </source>
</evidence>
<dbReference type="PRINTS" id="PR00080">
    <property type="entry name" value="SDRFAMILY"/>
</dbReference>
<dbReference type="GO" id="GO:0006633">
    <property type="term" value="P:fatty acid biosynthetic process"/>
    <property type="evidence" value="ECO:0007669"/>
    <property type="project" value="TreeGrafter"/>
</dbReference>
<dbReference type="Gene3D" id="3.40.50.720">
    <property type="entry name" value="NAD(P)-binding Rossmann-like Domain"/>
    <property type="match status" value="1"/>
</dbReference>
<dbReference type="PRINTS" id="PR00081">
    <property type="entry name" value="GDHRDH"/>
</dbReference>
<evidence type="ECO:0000259" key="3">
    <source>
        <dbReference type="SMART" id="SM00822"/>
    </source>
</evidence>
<organism evidence="4 5">
    <name type="scientific">Palleronia caenipelagi</name>
    <dbReference type="NCBI Taxonomy" id="2489174"/>
    <lineage>
        <taxon>Bacteria</taxon>
        <taxon>Pseudomonadati</taxon>
        <taxon>Pseudomonadota</taxon>
        <taxon>Alphaproteobacteria</taxon>
        <taxon>Rhodobacterales</taxon>
        <taxon>Roseobacteraceae</taxon>
        <taxon>Palleronia</taxon>
    </lineage>
</organism>
<dbReference type="EC" id="1.1.1.47" evidence="4"/>
<dbReference type="EMBL" id="VFSV01000043">
    <property type="protein sequence ID" value="TRD15437.1"/>
    <property type="molecule type" value="Genomic_DNA"/>
</dbReference>
<dbReference type="SMART" id="SM00822">
    <property type="entry name" value="PKS_KR"/>
    <property type="match status" value="1"/>
</dbReference>
<dbReference type="Proteomes" id="UP000318590">
    <property type="component" value="Unassembled WGS sequence"/>
</dbReference>
<comment type="similarity">
    <text evidence="1">Belongs to the short-chain dehydrogenases/reductases (SDR) family.</text>
</comment>
<accession>A0A547PMQ2</accession>
<keyword evidence="5" id="KW-1185">Reference proteome</keyword>
<dbReference type="NCBIfam" id="NF005559">
    <property type="entry name" value="PRK07231.1"/>
    <property type="match status" value="1"/>
</dbReference>
<dbReference type="InterPro" id="IPR057326">
    <property type="entry name" value="KR_dom"/>
</dbReference>
<protein>
    <submittedName>
        <fullName evidence="4">Glucose 1-dehydrogenase</fullName>
        <ecNumber evidence="4">1.1.1.47</ecNumber>
    </submittedName>
</protein>
<evidence type="ECO:0000256" key="1">
    <source>
        <dbReference type="ARBA" id="ARBA00006484"/>
    </source>
</evidence>
<dbReference type="PANTHER" id="PTHR42760">
    <property type="entry name" value="SHORT-CHAIN DEHYDROGENASES/REDUCTASES FAMILY MEMBER"/>
    <property type="match status" value="1"/>
</dbReference>
<dbReference type="InterPro" id="IPR020904">
    <property type="entry name" value="Sc_DH/Rdtase_CS"/>
</dbReference>
<comment type="caution">
    <text evidence="4">The sequence shown here is derived from an EMBL/GenBank/DDBJ whole genome shotgun (WGS) entry which is preliminary data.</text>
</comment>
<dbReference type="PANTHER" id="PTHR42760:SF133">
    <property type="entry name" value="3-OXOACYL-[ACYL-CARRIER-PROTEIN] REDUCTASE"/>
    <property type="match status" value="1"/>
</dbReference>
<keyword evidence="2 4" id="KW-0560">Oxidoreductase</keyword>
<dbReference type="SUPFAM" id="SSF51735">
    <property type="entry name" value="NAD(P)-binding Rossmann-fold domains"/>
    <property type="match status" value="1"/>
</dbReference>
<dbReference type="FunFam" id="3.40.50.720:FF:000084">
    <property type="entry name" value="Short-chain dehydrogenase reductase"/>
    <property type="match status" value="1"/>
</dbReference>
<dbReference type="GO" id="GO:0047936">
    <property type="term" value="F:glucose 1-dehydrogenase [NAD(P)+] activity"/>
    <property type="evidence" value="ECO:0007669"/>
    <property type="project" value="UniProtKB-EC"/>
</dbReference>
<dbReference type="AlphaFoldDB" id="A0A547PMQ2"/>
<sequence>MVDTPKIALITGASRGIGAATARRFLDAGYVVFLGGRNLEELEDISAAYENAHSLILDVSDLSSIKAAFMEVRKQYRALDVLVNNAGVMHAGMIAMTKSDIIDDMFDTNVRGSYLCAQLATRLMSAKHSGSIINISSIMGVQGAVGYSGYSASKAAVIGMTKAMAKELAPSGVRVNALAPGFIETDLTASITGEARDKALASIRMNRFGTTDDVASAALFLASDEASYITGQVLQIDGSMTA</sequence>
<dbReference type="Pfam" id="PF13561">
    <property type="entry name" value="adh_short_C2"/>
    <property type="match status" value="1"/>
</dbReference>
<dbReference type="InterPro" id="IPR002347">
    <property type="entry name" value="SDR_fam"/>
</dbReference>
<evidence type="ECO:0000313" key="4">
    <source>
        <dbReference type="EMBL" id="TRD15437.1"/>
    </source>
</evidence>
<dbReference type="PROSITE" id="PS00061">
    <property type="entry name" value="ADH_SHORT"/>
    <property type="match status" value="1"/>
</dbReference>
<dbReference type="GO" id="GO:0048038">
    <property type="term" value="F:quinone binding"/>
    <property type="evidence" value="ECO:0007669"/>
    <property type="project" value="TreeGrafter"/>
</dbReference>